<protein>
    <submittedName>
        <fullName evidence="2">Pentapeptide repeat protein</fullName>
    </submittedName>
</protein>
<dbReference type="Gene3D" id="2.160.20.80">
    <property type="entry name" value="E3 ubiquitin-protein ligase SopA"/>
    <property type="match status" value="1"/>
</dbReference>
<evidence type="ECO:0000256" key="1">
    <source>
        <dbReference type="SAM" id="Phobius"/>
    </source>
</evidence>
<gene>
    <name evidence="2" type="ORF">CFX0092_A1968</name>
</gene>
<feature type="transmembrane region" description="Helical" evidence="1">
    <location>
        <begin position="72"/>
        <end position="92"/>
    </location>
</feature>
<evidence type="ECO:0000313" key="3">
    <source>
        <dbReference type="Proteomes" id="UP000215027"/>
    </source>
</evidence>
<dbReference type="RefSeq" id="WP_157913027.1">
    <property type="nucleotide sequence ID" value="NZ_LN890655.1"/>
</dbReference>
<dbReference type="PANTHER" id="PTHR14136">
    <property type="entry name" value="BTB_POZ DOMAIN-CONTAINING PROTEIN KCTD9"/>
    <property type="match status" value="1"/>
</dbReference>
<keyword evidence="1" id="KW-1133">Transmembrane helix</keyword>
<reference evidence="2" key="1">
    <citation type="submission" date="2016-01" db="EMBL/GenBank/DDBJ databases">
        <authorList>
            <person name="Mcilroy J.S."/>
            <person name="Karst M S."/>
            <person name="Albertsen M."/>
        </authorList>
    </citation>
    <scope>NUCLEOTIDE SEQUENCE</scope>
    <source>
        <strain evidence="2">Cfx-K</strain>
    </source>
</reference>
<feature type="transmembrane region" description="Helical" evidence="1">
    <location>
        <begin position="21"/>
        <end position="43"/>
    </location>
</feature>
<dbReference type="InterPro" id="IPR051082">
    <property type="entry name" value="Pentapeptide-BTB/POZ_domain"/>
</dbReference>
<dbReference type="KEGG" id="pbf:CFX0092_A1968"/>
<keyword evidence="3" id="KW-1185">Reference proteome</keyword>
<sequence>MGSKRQAITFGQRILRGAKSRPWAAAIVIMLLIGIGLIGYWAVWANSSPAWTGFGAYSEVAAGPRAKTLWDWLGLLIVPLAVAFGATVISYFQKRTELEIAEKARTEDREIAARARDSERQIASDRLMQATLEAYYDRMTELLLEHNLRESPVDSEARSIARARTIAVVKSLDGDRNRQLFTFLKASKLIEKGSPIVDLRKANLSKTALSGVDLREVDLYQADLSGSDLSRADLSEANLREAKLISSNLSNSHMRELNISNADLTNANLSNCFIEYATFNRVNLTNAILHGTYFRRTVLMEANLQNADLRGVILWQSNLSGAINWTLEQFEEIGGESPIMPDGITIGGYDANVPTYDEWKAQYLAGQSKENI</sequence>
<dbReference type="InterPro" id="IPR001646">
    <property type="entry name" value="5peptide_repeat"/>
</dbReference>
<dbReference type="Pfam" id="PF00805">
    <property type="entry name" value="Pentapeptide"/>
    <property type="match status" value="3"/>
</dbReference>
<name>A0A160T1U4_9CHLR</name>
<dbReference type="SUPFAM" id="SSF141571">
    <property type="entry name" value="Pentapeptide repeat-like"/>
    <property type="match status" value="1"/>
</dbReference>
<evidence type="ECO:0000313" key="2">
    <source>
        <dbReference type="EMBL" id="CUS03846.2"/>
    </source>
</evidence>
<accession>A0A160T1U4</accession>
<organism evidence="2 3">
    <name type="scientific">Candidatus Promineifilum breve</name>
    <dbReference type="NCBI Taxonomy" id="1806508"/>
    <lineage>
        <taxon>Bacteria</taxon>
        <taxon>Bacillati</taxon>
        <taxon>Chloroflexota</taxon>
        <taxon>Ardenticatenia</taxon>
        <taxon>Candidatus Promineifilales</taxon>
        <taxon>Candidatus Promineifilaceae</taxon>
        <taxon>Candidatus Promineifilum</taxon>
    </lineage>
</organism>
<dbReference type="AlphaFoldDB" id="A0A160T1U4"/>
<dbReference type="OrthoDB" id="159489at2"/>
<dbReference type="PANTHER" id="PTHR14136:SF17">
    <property type="entry name" value="BTB_POZ DOMAIN-CONTAINING PROTEIN KCTD9"/>
    <property type="match status" value="1"/>
</dbReference>
<keyword evidence="1" id="KW-0472">Membrane</keyword>
<dbReference type="Proteomes" id="UP000215027">
    <property type="component" value="Chromosome I"/>
</dbReference>
<proteinExistence type="predicted"/>
<keyword evidence="1" id="KW-0812">Transmembrane</keyword>
<dbReference type="EMBL" id="LN890655">
    <property type="protein sequence ID" value="CUS03846.2"/>
    <property type="molecule type" value="Genomic_DNA"/>
</dbReference>